<sequence>MYAPHRPNVSSAVSSAALDMRTFGLPWTKTTVKILVKAAIDGAAKLHDAVLNCSEQAQLGKRRRFSSRNGCSGAFMGLYASIRHVRHEHPKIQRELKAQLMDRHGEAGRVFYPHQQREGPLTREDPTRLDDSEYDGGARPINDDDQPTCDAIRVKKVCQLIVVRQDVRTNVLLVLGVAGFESKDEWESSEMGVVKWGARSGVQSRGQEAYGPYWSLPEIFAVATPHFGHTEINDIGYVCAVFFWPIPGPMDSDLGLFSITSTLIVIQIHRSFDSASLFASRHVSRWRFLENRIQALVPREQAVVRSRIAFSHLGIAMTYREPVLRNTVEYRALDPAYPPTFSKSSSSCASSQAARRVSKPDIASHNCDIKSALQRRVLPVAKHALLYHSNLRSPRLVLLPARWTYDPACGCSAWPEDLDTDRWFEGSHVMASLDYFPGTDCRLKNGLDICFLARGDRKSRRRESNPLLLKMFALKWPGNLLVVKRGCRDPGRALHITASEVSLINCVVERCMASDAIETCTCILTPCRILFMQSHFSVAPRFDCVTYGLAQSEPEVRSACQEQPKAWHLSVFLSVKRCVSLANGARSGMSKEWMHMRWTSAPLLPRRYSQSYSSATARAYRDGPCGPRT</sequence>
<reference evidence="1" key="1">
    <citation type="submission" date="2022-08" db="EMBL/GenBank/DDBJ databases">
        <title>Genome Sequence of Pycnoporus sanguineus.</title>
        <authorList>
            <person name="Buettner E."/>
        </authorList>
    </citation>
    <scope>NUCLEOTIDE SEQUENCE</scope>
    <source>
        <strain evidence="1">CG-C14</strain>
    </source>
</reference>
<proteinExistence type="predicted"/>
<evidence type="ECO:0000313" key="1">
    <source>
        <dbReference type="EMBL" id="KAJ3002574.1"/>
    </source>
</evidence>
<organism evidence="1 2">
    <name type="scientific">Trametes sanguinea</name>
    <dbReference type="NCBI Taxonomy" id="158606"/>
    <lineage>
        <taxon>Eukaryota</taxon>
        <taxon>Fungi</taxon>
        <taxon>Dikarya</taxon>
        <taxon>Basidiomycota</taxon>
        <taxon>Agaricomycotina</taxon>
        <taxon>Agaricomycetes</taxon>
        <taxon>Polyporales</taxon>
        <taxon>Polyporaceae</taxon>
        <taxon>Trametes</taxon>
    </lineage>
</organism>
<evidence type="ECO:0000313" key="2">
    <source>
        <dbReference type="Proteomes" id="UP001144978"/>
    </source>
</evidence>
<gene>
    <name evidence="1" type="ORF">NUW54_g5778</name>
</gene>
<dbReference type="Proteomes" id="UP001144978">
    <property type="component" value="Unassembled WGS sequence"/>
</dbReference>
<name>A0ACC1PXI9_9APHY</name>
<dbReference type="EMBL" id="JANSHE010001465">
    <property type="protein sequence ID" value="KAJ3002574.1"/>
    <property type="molecule type" value="Genomic_DNA"/>
</dbReference>
<protein>
    <submittedName>
        <fullName evidence="1">Uncharacterized protein</fullName>
    </submittedName>
</protein>
<keyword evidence="2" id="KW-1185">Reference proteome</keyword>
<comment type="caution">
    <text evidence="1">The sequence shown here is derived from an EMBL/GenBank/DDBJ whole genome shotgun (WGS) entry which is preliminary data.</text>
</comment>
<accession>A0ACC1PXI9</accession>